<evidence type="ECO:0000313" key="1">
    <source>
        <dbReference type="EMBL" id="KAF7276293.1"/>
    </source>
</evidence>
<evidence type="ECO:0000313" key="2">
    <source>
        <dbReference type="EMBL" id="KAF7276364.1"/>
    </source>
</evidence>
<dbReference type="EMBL" id="JAACXV010007673">
    <property type="protein sequence ID" value="KAF7276293.1"/>
    <property type="molecule type" value="Genomic_DNA"/>
</dbReference>
<protein>
    <submittedName>
        <fullName evidence="1">Uncharacterized protein</fullName>
    </submittedName>
</protein>
<feature type="non-terminal residue" evidence="1">
    <location>
        <position position="1"/>
    </location>
</feature>
<dbReference type="Proteomes" id="UP000625711">
    <property type="component" value="Unassembled WGS sequence"/>
</dbReference>
<name>A0A834IDW4_RHYFE</name>
<comment type="caution">
    <text evidence="1">The sequence shown here is derived from an EMBL/GenBank/DDBJ whole genome shotgun (WGS) entry which is preliminary data.</text>
</comment>
<sequence length="56" mass="6328">MSLQTYAIGIPVKLTVSKRDMSTPSAWIQDSNFIWTSSCKFKCCLQDILFPMGHSD</sequence>
<reference evidence="1" key="1">
    <citation type="submission" date="2020-08" db="EMBL/GenBank/DDBJ databases">
        <title>Genome sequencing and assembly of the red palm weevil Rhynchophorus ferrugineus.</title>
        <authorList>
            <person name="Dias G.B."/>
            <person name="Bergman C.M."/>
            <person name="Manee M."/>
        </authorList>
    </citation>
    <scope>NUCLEOTIDE SEQUENCE</scope>
    <source>
        <strain evidence="1">AA-2017</strain>
        <tissue evidence="1">Whole larva</tissue>
    </source>
</reference>
<organism evidence="1 3">
    <name type="scientific">Rhynchophorus ferrugineus</name>
    <name type="common">Red palm weevil</name>
    <name type="synonym">Curculio ferrugineus</name>
    <dbReference type="NCBI Taxonomy" id="354439"/>
    <lineage>
        <taxon>Eukaryota</taxon>
        <taxon>Metazoa</taxon>
        <taxon>Ecdysozoa</taxon>
        <taxon>Arthropoda</taxon>
        <taxon>Hexapoda</taxon>
        <taxon>Insecta</taxon>
        <taxon>Pterygota</taxon>
        <taxon>Neoptera</taxon>
        <taxon>Endopterygota</taxon>
        <taxon>Coleoptera</taxon>
        <taxon>Polyphaga</taxon>
        <taxon>Cucujiformia</taxon>
        <taxon>Curculionidae</taxon>
        <taxon>Dryophthorinae</taxon>
        <taxon>Rhynchophorus</taxon>
    </lineage>
</organism>
<keyword evidence="3" id="KW-1185">Reference proteome</keyword>
<proteinExistence type="predicted"/>
<gene>
    <name evidence="2" type="ORF">GWI33_010433</name>
    <name evidence="1" type="ORF">GWI33_010694</name>
</gene>
<dbReference type="AlphaFoldDB" id="A0A834IDW4"/>
<accession>A0A834IDW4</accession>
<dbReference type="EMBL" id="JAACXV010007200">
    <property type="protein sequence ID" value="KAF7276364.1"/>
    <property type="molecule type" value="Genomic_DNA"/>
</dbReference>
<evidence type="ECO:0000313" key="3">
    <source>
        <dbReference type="Proteomes" id="UP000625711"/>
    </source>
</evidence>